<evidence type="ECO:0000256" key="4">
    <source>
        <dbReference type="ARBA" id="ARBA00022840"/>
    </source>
</evidence>
<dbReference type="PANTHER" id="PTHR47961">
    <property type="entry name" value="DNA POLYMERASE THETA, PUTATIVE (AFU_ORTHOLOGUE AFUA_1G05260)-RELATED"/>
    <property type="match status" value="1"/>
</dbReference>
<dbReference type="InterPro" id="IPR011545">
    <property type="entry name" value="DEAD/DEAH_box_helicase_dom"/>
</dbReference>
<evidence type="ECO:0000313" key="10">
    <source>
        <dbReference type="Proteomes" id="UP000779508"/>
    </source>
</evidence>
<dbReference type="SMART" id="SM00487">
    <property type="entry name" value="DEXDc"/>
    <property type="match status" value="1"/>
</dbReference>
<dbReference type="Proteomes" id="UP000779508">
    <property type="component" value="Unassembled WGS sequence"/>
</dbReference>
<feature type="domain" description="Helicase C-terminal" evidence="7">
    <location>
        <begin position="553"/>
        <end position="710"/>
    </location>
</feature>
<evidence type="ECO:0000313" key="9">
    <source>
        <dbReference type="EMBL" id="MBU5677231.1"/>
    </source>
</evidence>
<dbReference type="CDD" id="cd09641">
    <property type="entry name" value="Cas3''_I"/>
    <property type="match status" value="1"/>
</dbReference>
<dbReference type="EMBL" id="JAHLQK010000004">
    <property type="protein sequence ID" value="MBU5677231.1"/>
    <property type="molecule type" value="Genomic_DNA"/>
</dbReference>
<accession>A0ABS6G511</accession>
<evidence type="ECO:0000256" key="5">
    <source>
        <dbReference type="ARBA" id="ARBA00023118"/>
    </source>
</evidence>
<dbReference type="PROSITE" id="PS51192">
    <property type="entry name" value="HELICASE_ATP_BIND_1"/>
    <property type="match status" value="1"/>
</dbReference>
<keyword evidence="1" id="KW-0547">Nucleotide-binding</keyword>
<dbReference type="NCBIfam" id="TIGR01587">
    <property type="entry name" value="cas3_core"/>
    <property type="match status" value="1"/>
</dbReference>
<name>A0ABS6G511_9FIRM</name>
<gene>
    <name evidence="9" type="primary">cas3</name>
    <name evidence="9" type="ORF">KQI88_12485</name>
</gene>
<comment type="caution">
    <text evidence="9">The sequence shown here is derived from an EMBL/GenBank/DDBJ whole genome shotgun (WGS) entry which is preliminary data.</text>
</comment>
<sequence>MYFEKVEKFDFEKFILNHKKIYAHIWEDRKETLQEHSDLSTYYLQKIIKVKQLDNVLHNFQNIFLKEITDEGKSIYWDMFYNTICMHDLGKINCNYQYHKMRNEEFKNKKGLECNNTKHSMLSSLIYINYYFNIIRNHSNKEDRAILCMFMLLNAYVISKHHGALDKFSEFEEKMLGDGGEGLYLYTDQLCIFEEVYNTPILFTKDNNILETLFKNTKNILINMEKREKEISFYIYIYERFLISLLLSCDYYATSHFKNQKEVTNFGEINNIEKFYKIYKDTDIYKGIRKYQEKEYGKISNFDNIKDINIMRNELFLDAENTLLKNMDKNIFYLEAPTGSGKSNVSFNLAFKMVEEFQNINKIFYIYPFNTLIEQNINTLNKIFKNSEVENEIAVINSIVPIKTQINLDDNEDSDVINKENKDYVTSLLDRQFLHYPIILTTHVSIFNYFFGTSKENLFPLPQIANSVIILDEIQSYRNDIWKEIITFLKNYSEILNIKIIIMSATLPNLDTLVDTEVKTINLIENRQKYFNNRIFKDRVELDFSLLDVTEDVLDILLDHVVENSKKKDINILVEFIKKTTAMDFFKRLNEYRLKGDGKFNKQIRLITGDDNSIERNKIIEEIRHNKNIILVATQVIEAGVDIDMDIGYKDISMLDSEEQFLGRINRSCKMTNGGIVYFFNLDNAAAVYLKDIRKEKNITVLADNIRDILINKDFSTYYEYVLDYLNKQSKKNTDKNFDEFIDEYINKLNFKEVEKRMKLIDEDYEYSVFLSRKIEMLDGTILDGGEIWDEYVGLLENGKMEYSERKVKLSEVQSKLNYFIYKVKRNDFIHEKNIGDLYYISDGDVYFTDGKFDRENFDKGIGAFV</sequence>
<protein>
    <submittedName>
        <fullName evidence="9">CRISPR-associated helicase Cas3</fullName>
    </submittedName>
</protein>
<dbReference type="SMART" id="SM00490">
    <property type="entry name" value="HELICc"/>
    <property type="match status" value="1"/>
</dbReference>
<reference evidence="9 10" key="1">
    <citation type="submission" date="2021-06" db="EMBL/GenBank/DDBJ databases">
        <authorList>
            <person name="Sun Q."/>
            <person name="Li D."/>
        </authorList>
    </citation>
    <scope>NUCLEOTIDE SEQUENCE [LARGE SCALE GENOMIC DNA]</scope>
    <source>
        <strain evidence="9 10">MSJ-5</strain>
    </source>
</reference>
<dbReference type="InterPro" id="IPR050474">
    <property type="entry name" value="Hel308_SKI2-like"/>
</dbReference>
<dbReference type="InterPro" id="IPR006474">
    <property type="entry name" value="Helicase_Cas3_CRISPR-ass_core"/>
</dbReference>
<dbReference type="PROSITE" id="PS51194">
    <property type="entry name" value="HELICASE_CTER"/>
    <property type="match status" value="1"/>
</dbReference>
<dbReference type="InterPro" id="IPR014001">
    <property type="entry name" value="Helicase_ATP-bd"/>
</dbReference>
<evidence type="ECO:0000256" key="3">
    <source>
        <dbReference type="ARBA" id="ARBA00022806"/>
    </source>
</evidence>
<dbReference type="Pfam" id="PF00270">
    <property type="entry name" value="DEAD"/>
    <property type="match status" value="1"/>
</dbReference>
<evidence type="ECO:0000256" key="1">
    <source>
        <dbReference type="ARBA" id="ARBA00022741"/>
    </source>
</evidence>
<dbReference type="InterPro" id="IPR001650">
    <property type="entry name" value="Helicase_C-like"/>
</dbReference>
<feature type="domain" description="HD Cas3-type" evidence="8">
    <location>
        <begin position="26"/>
        <end position="252"/>
    </location>
</feature>
<dbReference type="NCBIfam" id="TIGR01596">
    <property type="entry name" value="cas3_HD"/>
    <property type="match status" value="1"/>
</dbReference>
<dbReference type="InterPro" id="IPR006483">
    <property type="entry name" value="CRISPR-assoc_Cas3_HD"/>
</dbReference>
<feature type="domain" description="Helicase ATP-binding" evidence="6">
    <location>
        <begin position="323"/>
        <end position="525"/>
    </location>
</feature>
<dbReference type="PANTHER" id="PTHR47961:SF8">
    <property type="entry name" value="DEXH-BOX ATP-DEPENDENT RNA HELICASE DEXH15 CHLOROPLASTIC"/>
    <property type="match status" value="1"/>
</dbReference>
<dbReference type="PROSITE" id="PS51643">
    <property type="entry name" value="HD_CAS3"/>
    <property type="match status" value="1"/>
</dbReference>
<dbReference type="InterPro" id="IPR054712">
    <property type="entry name" value="Cas3-like_dom"/>
</dbReference>
<evidence type="ECO:0000259" key="6">
    <source>
        <dbReference type="PROSITE" id="PS51192"/>
    </source>
</evidence>
<evidence type="ECO:0000259" key="7">
    <source>
        <dbReference type="PROSITE" id="PS51194"/>
    </source>
</evidence>
<proteinExistence type="predicted"/>
<keyword evidence="2" id="KW-0378">Hydrolase</keyword>
<dbReference type="Pfam" id="PF22590">
    <property type="entry name" value="Cas3-like_C_2"/>
    <property type="match status" value="1"/>
</dbReference>
<organism evidence="9 10">
    <name type="scientific">Alkaliphilus flagellatus</name>
    <dbReference type="NCBI Taxonomy" id="2841507"/>
    <lineage>
        <taxon>Bacteria</taxon>
        <taxon>Bacillati</taxon>
        <taxon>Bacillota</taxon>
        <taxon>Clostridia</taxon>
        <taxon>Peptostreptococcales</taxon>
        <taxon>Natronincolaceae</taxon>
        <taxon>Alkaliphilus</taxon>
    </lineage>
</organism>
<keyword evidence="5" id="KW-0051">Antiviral defense</keyword>
<keyword evidence="4" id="KW-0067">ATP-binding</keyword>
<evidence type="ECO:0000256" key="2">
    <source>
        <dbReference type="ARBA" id="ARBA00022801"/>
    </source>
</evidence>
<keyword evidence="10" id="KW-1185">Reference proteome</keyword>
<dbReference type="RefSeq" id="WP_216417792.1">
    <property type="nucleotide sequence ID" value="NZ_JAHLQK010000004.1"/>
</dbReference>
<evidence type="ECO:0000259" key="8">
    <source>
        <dbReference type="PROSITE" id="PS51643"/>
    </source>
</evidence>
<keyword evidence="3" id="KW-0347">Helicase</keyword>